<evidence type="ECO:0000313" key="11">
    <source>
        <dbReference type="Proteomes" id="UP000594586"/>
    </source>
</evidence>
<feature type="binding site" evidence="7">
    <location>
        <begin position="15"/>
        <end position="16"/>
    </location>
    <ligand>
        <name>UDP-N-acetyl-alpha-D-glucosamine</name>
        <dbReference type="ChEBI" id="CHEBI:57705"/>
    </ligand>
</feature>
<sequence>MRVAMISMHTSPLEQPGTGDAGGMNVYVVNIARELARRGVVVDIFTRATRPSQGEVVHVREGLRVVNIVAGPYEGLAKEDLPTQLAAFAGGILQFARAERAVYDLIHSHYWLSGQVAWLLADLARVPLIHTGHTWAAVKNAHRSHADEPEGEARRICEQQLVDNADSLVVNTEDEILELARHYDVDPSKIAVVTPGADTDLFTPGTNRNTEVARRQLGIPLNANVIAFVGRLQEFKGPQVLLRAVGELVRRDPNRDVRVVVCGGASGSGSTVDHYRVLAREEGIARRVRFLGPRPPEELVSVYQAADIVAVPSYNESFGLVAVEAQATGTPVIAAHVGGLPLAVADGETGLLVSGHNPSAWADAFEELLDDDDRRIAMGEAAVAHAGRFSWAVSAAALSRVYEETLSTFVPGSSEREPFGG</sequence>
<feature type="binding site" evidence="7">
    <location>
        <position position="134"/>
    </location>
    <ligand>
        <name>1D-myo-inositol 3-phosphate</name>
        <dbReference type="ChEBI" id="CHEBI:58401"/>
    </ligand>
</feature>
<gene>
    <name evidence="7 10" type="primary">mshA</name>
    <name evidence="10" type="ORF">G7Y29_01165</name>
</gene>
<feature type="binding site" evidence="7">
    <location>
        <position position="303"/>
    </location>
    <ligand>
        <name>Mg(2+)</name>
        <dbReference type="ChEBI" id="CHEBI:18420"/>
    </ligand>
</feature>
<feature type="binding site" evidence="7">
    <location>
        <position position="154"/>
    </location>
    <ligand>
        <name>1D-myo-inositol 3-phosphate</name>
        <dbReference type="ChEBI" id="CHEBI:58401"/>
    </ligand>
</feature>
<dbReference type="HAMAP" id="MF_01695">
    <property type="entry name" value="MshA"/>
    <property type="match status" value="1"/>
</dbReference>
<feature type="binding site" evidence="7">
    <location>
        <position position="110"/>
    </location>
    <ligand>
        <name>1D-myo-inositol 3-phosphate</name>
        <dbReference type="ChEBI" id="CHEBI:58401"/>
    </ligand>
</feature>
<dbReference type="GO" id="GO:0000287">
    <property type="term" value="F:magnesium ion binding"/>
    <property type="evidence" value="ECO:0007669"/>
    <property type="project" value="UniProtKB-UniRule"/>
</dbReference>
<dbReference type="NCBIfam" id="TIGR03449">
    <property type="entry name" value="mycothiol_MshA"/>
    <property type="match status" value="1"/>
</dbReference>
<dbReference type="GO" id="GO:0010125">
    <property type="term" value="P:mycothiol biosynthetic process"/>
    <property type="evidence" value="ECO:0007669"/>
    <property type="project" value="UniProtKB-UniRule"/>
</dbReference>
<evidence type="ECO:0000256" key="6">
    <source>
        <dbReference type="ARBA" id="ARBA00048131"/>
    </source>
</evidence>
<dbReference type="EC" id="2.4.1.250" evidence="7"/>
<evidence type="ECO:0000256" key="4">
    <source>
        <dbReference type="ARBA" id="ARBA00022723"/>
    </source>
</evidence>
<feature type="domain" description="Glycosyltransferase subfamily 4-like N-terminal" evidence="9">
    <location>
        <begin position="22"/>
        <end position="196"/>
    </location>
</feature>
<feature type="binding site" evidence="7">
    <location>
        <position position="9"/>
    </location>
    <ligand>
        <name>1D-myo-inositol 3-phosphate</name>
        <dbReference type="ChEBI" id="CHEBI:58401"/>
    </ligand>
</feature>
<dbReference type="SUPFAM" id="SSF53756">
    <property type="entry name" value="UDP-Glycosyltransferase/glycogen phosphorylase"/>
    <property type="match status" value="1"/>
</dbReference>
<feature type="binding site" evidence="7">
    <location>
        <position position="306"/>
    </location>
    <ligand>
        <name>Mg(2+)</name>
        <dbReference type="ChEBI" id="CHEBI:18420"/>
    </ligand>
</feature>
<comment type="function">
    <text evidence="7">Catalyzes the transfer of a N-acetyl-glucosamine moiety to 1D-myo-inositol 3-phosphate to produce 1D-myo-inositol 2-acetamido-2-deoxy-glucopyranoside 3-phosphate in the mycothiol biosynthesis pathway.</text>
</comment>
<evidence type="ECO:0000256" key="1">
    <source>
        <dbReference type="ARBA" id="ARBA00008449"/>
    </source>
</evidence>
<evidence type="ECO:0000256" key="3">
    <source>
        <dbReference type="ARBA" id="ARBA00022679"/>
    </source>
</evidence>
<dbReference type="KEGG" id="cqn:G7Y29_01165"/>
<reference evidence="10 11" key="1">
    <citation type="submission" date="2020-11" db="EMBL/GenBank/DDBJ databases">
        <title>Corynebacterium sp. MC1420.</title>
        <authorList>
            <person name="Zhou J."/>
        </authorList>
    </citation>
    <scope>NUCLEOTIDE SEQUENCE [LARGE SCALE GENOMIC DNA]</scope>
    <source>
        <strain evidence="10 11">MC1420</strain>
    </source>
</reference>
<feature type="binding site" evidence="7">
    <location>
        <position position="236"/>
    </location>
    <ligand>
        <name>UDP-N-acetyl-alpha-D-glucosamine</name>
        <dbReference type="ChEBI" id="CHEBI:57705"/>
    </ligand>
</feature>
<dbReference type="Proteomes" id="UP000594586">
    <property type="component" value="Chromosome"/>
</dbReference>
<comment type="catalytic activity">
    <reaction evidence="6 7">
        <text>1D-myo-inositol 3-phosphate + UDP-N-acetyl-alpha-D-glucosamine = 1D-myo-inositol 2-acetamido-2-deoxy-alpha-D-glucopyranoside 3-phosphate + UDP + H(+)</text>
        <dbReference type="Rhea" id="RHEA:26188"/>
        <dbReference type="ChEBI" id="CHEBI:15378"/>
        <dbReference type="ChEBI" id="CHEBI:57705"/>
        <dbReference type="ChEBI" id="CHEBI:58223"/>
        <dbReference type="ChEBI" id="CHEBI:58401"/>
        <dbReference type="ChEBI" id="CHEBI:58892"/>
        <dbReference type="EC" id="2.4.1.250"/>
    </reaction>
</comment>
<comment type="subunit">
    <text evidence="7">Homodimer.</text>
</comment>
<comment type="similarity">
    <text evidence="1 7">Belongs to the glycosyltransferase group 1 family. MshA subfamily.</text>
</comment>
<dbReference type="EMBL" id="CP064955">
    <property type="protein sequence ID" value="QPK83458.1"/>
    <property type="molecule type" value="Genomic_DNA"/>
</dbReference>
<keyword evidence="2 7" id="KW-0328">Glycosyltransferase</keyword>
<evidence type="ECO:0000259" key="8">
    <source>
        <dbReference type="Pfam" id="PF00534"/>
    </source>
</evidence>
<feature type="binding site" evidence="7">
    <location>
        <position position="231"/>
    </location>
    <ligand>
        <name>UDP-N-acetyl-alpha-D-glucosamine</name>
        <dbReference type="ChEBI" id="CHEBI:57705"/>
    </ligand>
</feature>
<dbReference type="PANTHER" id="PTHR12526:SF510">
    <property type="entry name" value="D-INOSITOL 3-PHOSPHATE GLYCOSYLTRANSFERASE"/>
    <property type="match status" value="1"/>
</dbReference>
<proteinExistence type="inferred from homology"/>
<evidence type="ECO:0000256" key="7">
    <source>
        <dbReference type="HAMAP-Rule" id="MF_01695"/>
    </source>
</evidence>
<protein>
    <recommendedName>
        <fullName evidence="7">D-inositol-3-phosphate glycosyltransferase</fullName>
        <ecNumber evidence="7">2.4.1.250</ecNumber>
    </recommendedName>
    <alternativeName>
        <fullName evidence="7">N-acetylglucosamine-inositol-phosphate N-acetylglucosaminyltransferase</fullName>
        <shortName evidence="7">GlcNAc-Ins-P N-acetylglucosaminyltransferase</shortName>
    </alternativeName>
</protein>
<evidence type="ECO:0000256" key="5">
    <source>
        <dbReference type="ARBA" id="ARBA00022842"/>
    </source>
</evidence>
<dbReference type="Pfam" id="PF00534">
    <property type="entry name" value="Glycos_transf_1"/>
    <property type="match status" value="1"/>
</dbReference>
<feature type="binding site" evidence="7">
    <location>
        <position position="316"/>
    </location>
    <ligand>
        <name>UDP-N-acetyl-alpha-D-glucosamine</name>
        <dbReference type="ChEBI" id="CHEBI:57705"/>
    </ligand>
</feature>
<feature type="binding site" evidence="7">
    <location>
        <position position="294"/>
    </location>
    <ligand>
        <name>UDP-N-acetyl-alpha-D-glucosamine</name>
        <dbReference type="ChEBI" id="CHEBI:57705"/>
    </ligand>
</feature>
<feature type="binding site" evidence="7">
    <location>
        <position position="23"/>
    </location>
    <ligand>
        <name>UDP-N-acetyl-alpha-D-glucosamine</name>
        <dbReference type="ChEBI" id="CHEBI:57705"/>
    </ligand>
</feature>
<dbReference type="Pfam" id="PF13579">
    <property type="entry name" value="Glyco_trans_4_4"/>
    <property type="match status" value="1"/>
</dbReference>
<feature type="binding site" evidence="7">
    <location>
        <position position="330"/>
    </location>
    <ligand>
        <name>Mg(2+)</name>
        <dbReference type="ChEBI" id="CHEBI:18420"/>
    </ligand>
</feature>
<feature type="binding site" evidence="7">
    <location>
        <position position="304"/>
    </location>
    <ligand>
        <name>Mg(2+)</name>
        <dbReference type="ChEBI" id="CHEBI:18420"/>
    </ligand>
</feature>
<keyword evidence="4 7" id="KW-0479">Metal-binding</keyword>
<feature type="binding site" evidence="7">
    <location>
        <position position="78"/>
    </location>
    <ligand>
        <name>1D-myo-inositol 3-phosphate</name>
        <dbReference type="ChEBI" id="CHEBI:58401"/>
    </ligand>
</feature>
<keyword evidence="11" id="KW-1185">Reference proteome</keyword>
<dbReference type="GO" id="GO:0102710">
    <property type="term" value="F:D-inositol-3-phosphate glycosyltransferase activity"/>
    <property type="evidence" value="ECO:0007669"/>
    <property type="project" value="UniProtKB-EC"/>
</dbReference>
<dbReference type="InterPro" id="IPR017814">
    <property type="entry name" value="Mycothiol_biosynthesis_MshA"/>
</dbReference>
<dbReference type="InterPro" id="IPR028098">
    <property type="entry name" value="Glyco_trans_4-like_N"/>
</dbReference>
<evidence type="ECO:0000256" key="2">
    <source>
        <dbReference type="ARBA" id="ARBA00022676"/>
    </source>
</evidence>
<organism evidence="10 11">
    <name type="scientific">Corynebacterium qintianiae</name>
    <dbReference type="NCBI Taxonomy" id="2709392"/>
    <lineage>
        <taxon>Bacteria</taxon>
        <taxon>Bacillati</taxon>
        <taxon>Actinomycetota</taxon>
        <taxon>Actinomycetes</taxon>
        <taxon>Mycobacteriales</taxon>
        <taxon>Corynebacteriaceae</taxon>
        <taxon>Corynebacterium</taxon>
    </lineage>
</organism>
<feature type="binding site" evidence="7">
    <location>
        <begin position="20"/>
        <end position="25"/>
    </location>
    <ligand>
        <name>1D-myo-inositol 3-phosphate</name>
        <dbReference type="ChEBI" id="CHEBI:58401"/>
    </ligand>
</feature>
<feature type="binding site" evidence="7">
    <location>
        <position position="324"/>
    </location>
    <ligand>
        <name>UDP-N-acetyl-alpha-D-glucosamine</name>
        <dbReference type="ChEBI" id="CHEBI:57705"/>
    </ligand>
</feature>
<dbReference type="Gene3D" id="3.40.50.2000">
    <property type="entry name" value="Glycogen Phosphorylase B"/>
    <property type="match status" value="2"/>
</dbReference>
<feature type="domain" description="Glycosyl transferase family 1" evidence="8">
    <location>
        <begin position="211"/>
        <end position="382"/>
    </location>
</feature>
<dbReference type="RefSeq" id="WP_165003349.1">
    <property type="nucleotide sequence ID" value="NZ_CP064955.1"/>
</dbReference>
<dbReference type="GO" id="GO:0008375">
    <property type="term" value="F:acetylglucosaminyltransferase activity"/>
    <property type="evidence" value="ECO:0007669"/>
    <property type="project" value="UniProtKB-UniRule"/>
</dbReference>
<keyword evidence="5 7" id="KW-0460">Magnesium</keyword>
<dbReference type="InterPro" id="IPR001296">
    <property type="entry name" value="Glyco_trans_1"/>
</dbReference>
<evidence type="ECO:0000313" key="10">
    <source>
        <dbReference type="EMBL" id="QPK83458.1"/>
    </source>
</evidence>
<evidence type="ECO:0000259" key="9">
    <source>
        <dbReference type="Pfam" id="PF13579"/>
    </source>
</evidence>
<dbReference type="PANTHER" id="PTHR12526">
    <property type="entry name" value="GLYCOSYLTRANSFERASE"/>
    <property type="match status" value="1"/>
</dbReference>
<dbReference type="AlphaFoldDB" id="A0A7T0PE03"/>
<name>A0A7T0PE03_9CORY</name>
<accession>A0A7T0PE03</accession>
<keyword evidence="3 7" id="KW-0808">Transferase</keyword>